<dbReference type="InterPro" id="IPR017926">
    <property type="entry name" value="GATASE"/>
</dbReference>
<dbReference type="GO" id="GO:0016740">
    <property type="term" value="F:transferase activity"/>
    <property type="evidence" value="ECO:0007669"/>
    <property type="project" value="UniProtKB-KW"/>
</dbReference>
<dbReference type="OMA" id="WDAIMIT"/>
<gene>
    <name evidence="3" type="ORF">CONPUDRAFT_139943</name>
</gene>
<feature type="domain" description="Glutamine amidotransferase" evidence="2">
    <location>
        <begin position="68"/>
        <end position="211"/>
    </location>
</feature>
<keyword evidence="4" id="KW-1185">Reference proteome</keyword>
<keyword evidence="3" id="KW-0808">Transferase</keyword>
<dbReference type="EMBL" id="JH711587">
    <property type="protein sequence ID" value="EIW76079.1"/>
    <property type="molecule type" value="Genomic_DNA"/>
</dbReference>
<dbReference type="PANTHER" id="PTHR42695">
    <property type="entry name" value="GLUTAMINE AMIDOTRANSFERASE YLR126C-RELATED"/>
    <property type="match status" value="1"/>
</dbReference>
<comment type="caution">
    <text evidence="3">The sequence shown here is derived from an EMBL/GenBank/DDBJ whole genome shotgun (WGS) entry which is preliminary data.</text>
</comment>
<name>A0A5M3MA55_CONPW</name>
<reference evidence="4" key="1">
    <citation type="journal article" date="2012" name="Science">
        <title>The Paleozoic origin of enzymatic lignin decomposition reconstructed from 31 fungal genomes.</title>
        <authorList>
            <person name="Floudas D."/>
            <person name="Binder M."/>
            <person name="Riley R."/>
            <person name="Barry K."/>
            <person name="Blanchette R.A."/>
            <person name="Henrissat B."/>
            <person name="Martinez A.T."/>
            <person name="Otillar R."/>
            <person name="Spatafora J.W."/>
            <person name="Yadav J.S."/>
            <person name="Aerts A."/>
            <person name="Benoit I."/>
            <person name="Boyd A."/>
            <person name="Carlson A."/>
            <person name="Copeland A."/>
            <person name="Coutinho P.M."/>
            <person name="de Vries R.P."/>
            <person name="Ferreira P."/>
            <person name="Findley K."/>
            <person name="Foster B."/>
            <person name="Gaskell J."/>
            <person name="Glotzer D."/>
            <person name="Gorecki P."/>
            <person name="Heitman J."/>
            <person name="Hesse C."/>
            <person name="Hori C."/>
            <person name="Igarashi K."/>
            <person name="Jurgens J.A."/>
            <person name="Kallen N."/>
            <person name="Kersten P."/>
            <person name="Kohler A."/>
            <person name="Kuees U."/>
            <person name="Kumar T.K.A."/>
            <person name="Kuo A."/>
            <person name="LaButti K."/>
            <person name="Larrondo L.F."/>
            <person name="Lindquist E."/>
            <person name="Ling A."/>
            <person name="Lombard V."/>
            <person name="Lucas S."/>
            <person name="Lundell T."/>
            <person name="Martin R."/>
            <person name="McLaughlin D.J."/>
            <person name="Morgenstern I."/>
            <person name="Morin E."/>
            <person name="Murat C."/>
            <person name="Nagy L.G."/>
            <person name="Nolan M."/>
            <person name="Ohm R.A."/>
            <person name="Patyshakuliyeva A."/>
            <person name="Rokas A."/>
            <person name="Ruiz-Duenas F.J."/>
            <person name="Sabat G."/>
            <person name="Salamov A."/>
            <person name="Samejima M."/>
            <person name="Schmutz J."/>
            <person name="Slot J.C."/>
            <person name="St John F."/>
            <person name="Stenlid J."/>
            <person name="Sun H."/>
            <person name="Sun S."/>
            <person name="Syed K."/>
            <person name="Tsang A."/>
            <person name="Wiebenga A."/>
            <person name="Young D."/>
            <person name="Pisabarro A."/>
            <person name="Eastwood D.C."/>
            <person name="Martin F."/>
            <person name="Cullen D."/>
            <person name="Grigoriev I.V."/>
            <person name="Hibbett D.S."/>
        </authorList>
    </citation>
    <scope>NUCLEOTIDE SEQUENCE [LARGE SCALE GENOMIC DNA]</scope>
    <source>
        <strain evidence="4">RWD-64-598 SS2</strain>
    </source>
</reference>
<dbReference type="Proteomes" id="UP000053558">
    <property type="component" value="Unassembled WGS sequence"/>
</dbReference>
<dbReference type="PANTHER" id="PTHR42695:SF5">
    <property type="entry name" value="GLUTAMINE AMIDOTRANSFERASE YLR126C-RELATED"/>
    <property type="match status" value="1"/>
</dbReference>
<dbReference type="AlphaFoldDB" id="A0A5M3MA55"/>
<keyword evidence="3" id="KW-0315">Glutamine amidotransferase</keyword>
<feature type="signal peptide" evidence="1">
    <location>
        <begin position="1"/>
        <end position="22"/>
    </location>
</feature>
<protein>
    <submittedName>
        <fullName evidence="3">Class I glutamine amidotransferase-like protein</fullName>
    </submittedName>
</protein>
<keyword evidence="1" id="KW-0732">Signal</keyword>
<dbReference type="SUPFAM" id="SSF52317">
    <property type="entry name" value="Class I glutamine amidotransferase-like"/>
    <property type="match status" value="1"/>
</dbReference>
<evidence type="ECO:0000259" key="2">
    <source>
        <dbReference type="Pfam" id="PF00117"/>
    </source>
</evidence>
<dbReference type="CDD" id="cd01741">
    <property type="entry name" value="GATase1_1"/>
    <property type="match status" value="1"/>
</dbReference>
<dbReference type="Gene3D" id="3.40.50.880">
    <property type="match status" value="1"/>
</dbReference>
<dbReference type="GeneID" id="19201419"/>
<feature type="chain" id="PRO_5024361178" evidence="1">
    <location>
        <begin position="23"/>
        <end position="306"/>
    </location>
</feature>
<evidence type="ECO:0000256" key="1">
    <source>
        <dbReference type="SAM" id="SignalP"/>
    </source>
</evidence>
<dbReference type="RefSeq" id="XP_007774058.1">
    <property type="nucleotide sequence ID" value="XM_007775868.1"/>
</dbReference>
<dbReference type="Pfam" id="PF00117">
    <property type="entry name" value="GATase"/>
    <property type="match status" value="1"/>
</dbReference>
<dbReference type="GO" id="GO:0005829">
    <property type="term" value="C:cytosol"/>
    <property type="evidence" value="ECO:0007669"/>
    <property type="project" value="TreeGrafter"/>
</dbReference>
<dbReference type="OrthoDB" id="92161at2759"/>
<organism evidence="3 4">
    <name type="scientific">Coniophora puteana (strain RWD-64-598)</name>
    <name type="common">Brown rot fungus</name>
    <dbReference type="NCBI Taxonomy" id="741705"/>
    <lineage>
        <taxon>Eukaryota</taxon>
        <taxon>Fungi</taxon>
        <taxon>Dikarya</taxon>
        <taxon>Basidiomycota</taxon>
        <taxon>Agaricomycotina</taxon>
        <taxon>Agaricomycetes</taxon>
        <taxon>Agaricomycetidae</taxon>
        <taxon>Boletales</taxon>
        <taxon>Coniophorineae</taxon>
        <taxon>Coniophoraceae</taxon>
        <taxon>Coniophora</taxon>
    </lineage>
</organism>
<dbReference type="PROSITE" id="PS51273">
    <property type="entry name" value="GATASE_TYPE_1"/>
    <property type="match status" value="1"/>
</dbReference>
<dbReference type="GO" id="GO:0005634">
    <property type="term" value="C:nucleus"/>
    <property type="evidence" value="ECO:0007669"/>
    <property type="project" value="TreeGrafter"/>
</dbReference>
<evidence type="ECO:0000313" key="3">
    <source>
        <dbReference type="EMBL" id="EIW76079.1"/>
    </source>
</evidence>
<dbReference type="InterPro" id="IPR044992">
    <property type="entry name" value="ChyE-like"/>
</dbReference>
<dbReference type="KEGG" id="cput:CONPUDRAFT_139943"/>
<evidence type="ECO:0000313" key="4">
    <source>
        <dbReference type="Proteomes" id="UP000053558"/>
    </source>
</evidence>
<dbReference type="InterPro" id="IPR029062">
    <property type="entry name" value="Class_I_gatase-like"/>
</dbReference>
<accession>A0A5M3MA55</accession>
<proteinExistence type="predicted"/>
<sequence>MPSQSSRKFKFALLLCGAPVQAVIDKKLAEGSDETIGDYSQIIPRFLYISHPDYDPERSRDEFFEVDAYDVRDPERRYPADDAQYDGLVLSGSASSAVNGKEEDWVNHLIAWTRDFADKKSTPIFGICFGHQILARAFGAQCLRYDDPGKGWELGTTTITLQGAGHKLFGQETGTLKIQQLHRDQVPGKPTSEGWEIWGYTDNTENQGMVKYRPGSSTYTTPTNIHILTVEGHPEFNKDILGPVIDSRMQNVKDPQTGELKSGPISEEEGLLGKQKMIVDAEGRKIGSLWWKMLGVEGPGTQIFSA</sequence>